<keyword evidence="5" id="KW-1185">Reference proteome</keyword>
<feature type="domain" description="NADH:ubiquinone oxidoreductase intermediate-associated protein 30" evidence="3">
    <location>
        <begin position="21"/>
        <end position="206"/>
    </location>
</feature>
<dbReference type="PANTHER" id="PTHR13194:SF19">
    <property type="entry name" value="NAD(P)-BINDING ROSSMANN-FOLD SUPERFAMILY PROTEIN"/>
    <property type="match status" value="1"/>
</dbReference>
<evidence type="ECO:0000313" key="4">
    <source>
        <dbReference type="EMBL" id="KAJ2890626.1"/>
    </source>
</evidence>
<dbReference type="Proteomes" id="UP001201980">
    <property type="component" value="Unassembled WGS sequence"/>
</dbReference>
<sequence>MSPPSFMLCTQLGSVNHISMQRPWDADEWTNSDDRVRGGASESHLEVAKDREMAVFHGTLDTKTLGGAGFASQRTKDNAAGSPWDLSSFDALRVRLRHESKGQCDGKKYVLALKDEIVPKRPDGRESSSISWEAEFSCPAAILSTGEEASPRATQDVVIPWRAFKPTYRGKPKEDSDPLRLESVKRMSIMMRSFFDEQSGDFKLTIDSIAAMHINNRSATGGVQPADSDQDAQGDDGSVADSTSQQKDNPGENEKKSWFKRLFCAK</sequence>
<evidence type="ECO:0000256" key="1">
    <source>
        <dbReference type="ARBA" id="ARBA00007884"/>
    </source>
</evidence>
<dbReference type="AlphaFoldDB" id="A0AAD5WMJ2"/>
<dbReference type="SUPFAM" id="SSF49785">
    <property type="entry name" value="Galactose-binding domain-like"/>
    <property type="match status" value="1"/>
</dbReference>
<dbReference type="InterPro" id="IPR039131">
    <property type="entry name" value="NDUFAF1"/>
</dbReference>
<dbReference type="InterPro" id="IPR013857">
    <property type="entry name" value="NADH-UbQ_OxRdtase-assoc_prot30"/>
</dbReference>
<feature type="region of interest" description="Disordered" evidence="2">
    <location>
        <begin position="218"/>
        <end position="257"/>
    </location>
</feature>
<comment type="similarity">
    <text evidence="1">Belongs to the CIA30 family.</text>
</comment>
<proteinExistence type="inferred from homology"/>
<accession>A0AAD5WMJ2</accession>
<protein>
    <submittedName>
        <fullName evidence="4">CIA30 family protein</fullName>
    </submittedName>
</protein>
<comment type="caution">
    <text evidence="4">The sequence shown here is derived from an EMBL/GenBank/DDBJ whole genome shotgun (WGS) entry which is preliminary data.</text>
</comment>
<dbReference type="GO" id="GO:0010257">
    <property type="term" value="P:NADH dehydrogenase complex assembly"/>
    <property type="evidence" value="ECO:0007669"/>
    <property type="project" value="TreeGrafter"/>
</dbReference>
<reference evidence="4" key="1">
    <citation type="submission" date="2022-07" db="EMBL/GenBank/DDBJ databases">
        <title>Draft genome sequence of Zalerion maritima ATCC 34329, a (micro)plastics degrading marine fungus.</title>
        <authorList>
            <person name="Paco A."/>
            <person name="Goncalves M.F.M."/>
            <person name="Rocha-Santos T.A.P."/>
            <person name="Alves A."/>
        </authorList>
    </citation>
    <scope>NUCLEOTIDE SEQUENCE</scope>
    <source>
        <strain evidence="4">ATCC 34329</strain>
    </source>
</reference>
<gene>
    <name evidence="4" type="ORF">MKZ38_001583</name>
</gene>
<name>A0AAD5WMJ2_9PEZI</name>
<dbReference type="InterPro" id="IPR008979">
    <property type="entry name" value="Galactose-bd-like_sf"/>
</dbReference>
<dbReference type="PANTHER" id="PTHR13194">
    <property type="entry name" value="COMPLEX I INTERMEDIATE-ASSOCIATED PROTEIN 30"/>
    <property type="match status" value="1"/>
</dbReference>
<dbReference type="GO" id="GO:0051082">
    <property type="term" value="F:unfolded protein binding"/>
    <property type="evidence" value="ECO:0007669"/>
    <property type="project" value="TreeGrafter"/>
</dbReference>
<evidence type="ECO:0000256" key="2">
    <source>
        <dbReference type="SAM" id="MobiDB-lite"/>
    </source>
</evidence>
<evidence type="ECO:0000313" key="5">
    <source>
        <dbReference type="Proteomes" id="UP001201980"/>
    </source>
</evidence>
<dbReference type="EMBL" id="JAKWBI020001448">
    <property type="protein sequence ID" value="KAJ2890626.1"/>
    <property type="molecule type" value="Genomic_DNA"/>
</dbReference>
<evidence type="ECO:0000259" key="3">
    <source>
        <dbReference type="Pfam" id="PF08547"/>
    </source>
</evidence>
<dbReference type="Pfam" id="PF08547">
    <property type="entry name" value="CIA30"/>
    <property type="match status" value="1"/>
</dbReference>
<organism evidence="4 5">
    <name type="scientific">Zalerion maritima</name>
    <dbReference type="NCBI Taxonomy" id="339359"/>
    <lineage>
        <taxon>Eukaryota</taxon>
        <taxon>Fungi</taxon>
        <taxon>Dikarya</taxon>
        <taxon>Ascomycota</taxon>
        <taxon>Pezizomycotina</taxon>
        <taxon>Sordariomycetes</taxon>
        <taxon>Lulworthiomycetidae</taxon>
        <taxon>Lulworthiales</taxon>
        <taxon>Lulworthiaceae</taxon>
        <taxon>Zalerion</taxon>
    </lineage>
</organism>